<protein>
    <submittedName>
        <fullName evidence="2">Uncharacterized protein</fullName>
    </submittedName>
</protein>
<keyword evidence="3" id="KW-1185">Reference proteome</keyword>
<name>W3VMP6_MOEAP</name>
<gene>
    <name evidence="2" type="ORF">PaG_02691</name>
</gene>
<dbReference type="Proteomes" id="UP000019462">
    <property type="component" value="Unassembled WGS sequence"/>
</dbReference>
<evidence type="ECO:0000313" key="3">
    <source>
        <dbReference type="Proteomes" id="UP000019462"/>
    </source>
</evidence>
<dbReference type="OrthoDB" id="10387270at2759"/>
<accession>W3VMP6</accession>
<keyword evidence="1" id="KW-0732">Signal</keyword>
<proteinExistence type="predicted"/>
<feature type="signal peptide" evidence="1">
    <location>
        <begin position="1"/>
        <end position="22"/>
    </location>
</feature>
<reference evidence="2 3" key="1">
    <citation type="journal article" date="2014" name="Genome Announc.">
        <title>Genome sequence of the basidiomycetous fungus Pseudozyma aphidis DSM70725, an efficient producer of biosurfactant mannosylerythritol lipids.</title>
        <authorList>
            <person name="Lorenz S."/>
            <person name="Guenther M."/>
            <person name="Grumaz C."/>
            <person name="Rupp S."/>
            <person name="Zibek S."/>
            <person name="Sohn K."/>
        </authorList>
    </citation>
    <scope>NUCLEOTIDE SEQUENCE [LARGE SCALE GENOMIC DNA]</scope>
    <source>
        <strain evidence="3">ATCC 32657 / CBS 517.83 / DSM 70725 / JCM 10318 / NBRC 10182 / NRRL Y-7954 / St-0401</strain>
    </source>
</reference>
<dbReference type="AlphaFoldDB" id="W3VMP6"/>
<dbReference type="HOGENOM" id="CLU_1027203_0_0_1"/>
<dbReference type="EMBL" id="AWNI01000009">
    <property type="protein sequence ID" value="ETS62923.1"/>
    <property type="molecule type" value="Genomic_DNA"/>
</dbReference>
<feature type="chain" id="PRO_5004833363" evidence="1">
    <location>
        <begin position="23"/>
        <end position="271"/>
    </location>
</feature>
<evidence type="ECO:0000256" key="1">
    <source>
        <dbReference type="SAM" id="SignalP"/>
    </source>
</evidence>
<organism evidence="2 3">
    <name type="scientific">Moesziomyces aphidis</name>
    <name type="common">Pseudozyma aphidis</name>
    <dbReference type="NCBI Taxonomy" id="84754"/>
    <lineage>
        <taxon>Eukaryota</taxon>
        <taxon>Fungi</taxon>
        <taxon>Dikarya</taxon>
        <taxon>Basidiomycota</taxon>
        <taxon>Ustilaginomycotina</taxon>
        <taxon>Ustilaginomycetes</taxon>
        <taxon>Ustilaginales</taxon>
        <taxon>Ustilaginaceae</taxon>
        <taxon>Moesziomyces</taxon>
    </lineage>
</organism>
<comment type="caution">
    <text evidence="2">The sequence shown here is derived from an EMBL/GenBank/DDBJ whole genome shotgun (WGS) entry which is preliminary data.</text>
</comment>
<sequence>MFAVILRVAVLLLLTLPRSGSAYEDPTAEASRQQERQFKPQLEAFRREYREAFPLHLDLYPKSKEHTVLFVYPDSIHRPFRDLLQNGLEKPASRVLQRLERLHVETKKTLLSSFHPDMIQRQTSPVRNKHLDTFIALTAWMSEEQNELVEHVGRRNVDLHLGFFRLTTHLSPIKPAMNFSIFQAVLAASWAMCVVASAPRCTFRFTEDGLQAPYGCPHNEGWTHCCLVPYSRYNAAHPEYSTYTGVCQIDSYIPPGSTDICKRLADRNIIQ</sequence>
<evidence type="ECO:0000313" key="2">
    <source>
        <dbReference type="EMBL" id="ETS62923.1"/>
    </source>
</evidence>